<accession>A0A9N9BSV6</accession>
<evidence type="ECO:0000313" key="1">
    <source>
        <dbReference type="EMBL" id="CAG8578534.1"/>
    </source>
</evidence>
<dbReference type="OrthoDB" id="2417197at2759"/>
<sequence>LEDSFLQLNWSDEAKINTYTRRPFQPRLIEEVVLAYLNGDTSTQRCTSDFPDRAIIQQLIPNSNKVFRVVVGIRGDPWTIISFYSSSARRKFFKKIKHKKKHDKQKTMTEHDKQEPLAKFIANFTYYDDTNALVVNFTEEPDELAEDATKYILVYYNQTDKIMAIRIDSPTICIRGITNDKPSFTLNPTYDEERDIFKINFADSISMTTFQKTDVEDVEIEIDDEGKLVAILFHNANIKMANMCVK</sequence>
<name>A0A9N9BSV6_9GLOM</name>
<comment type="caution">
    <text evidence="1">The sequence shown here is derived from an EMBL/GenBank/DDBJ whole genome shotgun (WGS) entry which is preliminary data.</text>
</comment>
<organism evidence="1 2">
    <name type="scientific">Diversispora eburnea</name>
    <dbReference type="NCBI Taxonomy" id="1213867"/>
    <lineage>
        <taxon>Eukaryota</taxon>
        <taxon>Fungi</taxon>
        <taxon>Fungi incertae sedis</taxon>
        <taxon>Mucoromycota</taxon>
        <taxon>Glomeromycotina</taxon>
        <taxon>Glomeromycetes</taxon>
        <taxon>Diversisporales</taxon>
        <taxon>Diversisporaceae</taxon>
        <taxon>Diversispora</taxon>
    </lineage>
</organism>
<evidence type="ECO:0000313" key="2">
    <source>
        <dbReference type="Proteomes" id="UP000789706"/>
    </source>
</evidence>
<reference evidence="1" key="1">
    <citation type="submission" date="2021-06" db="EMBL/GenBank/DDBJ databases">
        <authorList>
            <person name="Kallberg Y."/>
            <person name="Tangrot J."/>
            <person name="Rosling A."/>
        </authorList>
    </citation>
    <scope>NUCLEOTIDE SEQUENCE</scope>
    <source>
        <strain evidence="1">AZ414A</strain>
    </source>
</reference>
<dbReference type="EMBL" id="CAJVPK010001247">
    <property type="protein sequence ID" value="CAG8578534.1"/>
    <property type="molecule type" value="Genomic_DNA"/>
</dbReference>
<feature type="non-terminal residue" evidence="1">
    <location>
        <position position="246"/>
    </location>
</feature>
<keyword evidence="2" id="KW-1185">Reference proteome</keyword>
<dbReference type="AlphaFoldDB" id="A0A9N9BSV6"/>
<gene>
    <name evidence="1" type="ORF">DEBURN_LOCUS8454</name>
</gene>
<dbReference type="Proteomes" id="UP000789706">
    <property type="component" value="Unassembled WGS sequence"/>
</dbReference>
<protein>
    <submittedName>
        <fullName evidence="1">2259_t:CDS:1</fullName>
    </submittedName>
</protein>
<proteinExistence type="predicted"/>